<gene>
    <name evidence="1" type="ORF">B5S_0249</name>
</gene>
<accession>J9PQK5</accession>
<sequence>MTNLLDNYQDFKIKEEERLQLEAFYVFLRDDVFTDLPFEKLWFENRTHLFRPVSNDVAYMFVQVDKYSFLVHIHKPFNKEFGWKLYAYDGEQPNPDKTPIKQGYKEL</sequence>
<name>J9PQK5_9CAUD</name>
<dbReference type="Proteomes" id="UP000006291">
    <property type="component" value="Segment"/>
</dbReference>
<evidence type="ECO:0000313" key="1">
    <source>
        <dbReference type="EMBL" id="AEW47483.1"/>
    </source>
</evidence>
<dbReference type="EMBL" id="JN797796">
    <property type="protein sequence ID" value="AEW47483.1"/>
    <property type="molecule type" value="Genomic_DNA"/>
</dbReference>
<proteinExistence type="predicted"/>
<protein>
    <submittedName>
        <fullName evidence="1">Uncharacterized protein</fullName>
    </submittedName>
</protein>
<reference evidence="1 2" key="1">
    <citation type="submission" date="2011-09" db="EMBL/GenBank/DDBJ databases">
        <title>Complete Genome Sequence of Bacillus cereus Bacteriophage B5S.</title>
        <authorList>
            <person name="Lee J.-H."/>
            <person name="Shin H."/>
            <person name="Son B."/>
            <person name="Ryu S."/>
        </authorList>
    </citation>
    <scope>NUCLEOTIDE SEQUENCE [LARGE SCALE GENOMIC DNA]</scope>
</reference>
<organism evidence="1 2">
    <name type="scientific">Bacillus phage B5S</name>
    <dbReference type="NCBI Taxonomy" id="1126949"/>
    <lineage>
        <taxon>Viruses</taxon>
        <taxon>Duplodnaviria</taxon>
        <taxon>Heunggongvirae</taxon>
        <taxon>Uroviricota</taxon>
        <taxon>Caudoviricetes</taxon>
        <taxon>Herelleviridae</taxon>
        <taxon>Bastillevirinae</taxon>
        <taxon>Bequatrovirus</taxon>
        <taxon>Bequatrovirus B4</taxon>
    </lineage>
</organism>
<evidence type="ECO:0000313" key="2">
    <source>
        <dbReference type="Proteomes" id="UP000006291"/>
    </source>
</evidence>